<protein>
    <submittedName>
        <fullName evidence="6">Low-density lipoprotein receptor</fullName>
    </submittedName>
</protein>
<evidence type="ECO:0000256" key="4">
    <source>
        <dbReference type="SAM" id="SignalP"/>
    </source>
</evidence>
<feature type="compositionally biased region" description="Polar residues" evidence="3">
    <location>
        <begin position="853"/>
        <end position="871"/>
    </location>
</feature>
<dbReference type="PANTHER" id="PTHR39069">
    <property type="entry name" value="ECDYSONE-INDUCIBLE GENE E1, ISOFORM A"/>
    <property type="match status" value="1"/>
</dbReference>
<feature type="region of interest" description="Disordered" evidence="3">
    <location>
        <begin position="274"/>
        <end position="300"/>
    </location>
</feature>
<evidence type="ECO:0000256" key="1">
    <source>
        <dbReference type="ARBA" id="ARBA00023157"/>
    </source>
</evidence>
<evidence type="ECO:0000313" key="6">
    <source>
        <dbReference type="EMBL" id="JAI51979.1"/>
    </source>
</evidence>
<dbReference type="Pfam" id="PF01683">
    <property type="entry name" value="EB"/>
    <property type="match status" value="1"/>
</dbReference>
<feature type="region of interest" description="Disordered" evidence="3">
    <location>
        <begin position="188"/>
        <end position="234"/>
    </location>
</feature>
<dbReference type="InterPro" id="IPR002172">
    <property type="entry name" value="LDrepeatLR_classA_rpt"/>
</dbReference>
<dbReference type="Pfam" id="PF00057">
    <property type="entry name" value="Ldl_recept_a"/>
    <property type="match status" value="3"/>
</dbReference>
<dbReference type="SUPFAM" id="SSF57424">
    <property type="entry name" value="LDL receptor-like module"/>
    <property type="match status" value="4"/>
</dbReference>
<dbReference type="PRINTS" id="PR00261">
    <property type="entry name" value="LDLRECEPTOR"/>
</dbReference>
<comment type="caution">
    <text evidence="2">Lacks conserved residue(s) required for the propagation of feature annotation.</text>
</comment>
<keyword evidence="6" id="KW-0449">Lipoprotein</keyword>
<feature type="region of interest" description="Disordered" evidence="3">
    <location>
        <begin position="413"/>
        <end position="555"/>
    </location>
</feature>
<keyword evidence="1 2" id="KW-1015">Disulfide bond</keyword>
<feature type="compositionally biased region" description="Low complexity" evidence="3">
    <location>
        <begin position="726"/>
        <end position="741"/>
    </location>
</feature>
<feature type="disulfide bond" evidence="2">
    <location>
        <begin position="1818"/>
        <end position="1836"/>
    </location>
</feature>
<sequence length="1930" mass="211839">MAYTRRQPARNAFTVKRALVIFLCAALNGALLTQAQPHREPRLGSKCQHDMDCTDFIKGSACSATGYCECAPYYVQYNATSCLSSQLLGGDCVLNDQCTMKVANSSCLDGACRCVEGFLQFRKHTCLGPALPGSVCYSHAHCQMFDSRSHCDFLIPNLFGRCQCTSPAKLVGGFCVEGNVVVPTEAAAPVPAPTSSTTSSTTTTTTTTTAAPVTTTTAASAAEPVRYDSVEEQSTFDDIAESPANSDADMDSPTTSAQQLLTPAAADEQSHAIAADEILPQDTTPVADDYPYKIDDEYDGDDVENQQQVDVNGQQQQVEGEQVEQLPVNDVHSVEEEHKEENLEQPDHVAEDHKQAVEELAKETAQAVQQEQLDRVTESHIEADFVETEPIDEAEHIAEQELLHHVAEDHKEFEAATPVKVEQSVEEQDQLENENHKESNHAEFEPINEVSISEKEEQLNHALEDQKQSDLVEEEKTKEDSHVEQQSMPPRDDAEVAEEPSVAETSFDNVDIVAHPFNEHELEKEPVRDEQPVKAEQIVEEPSESGAEQIVEDKIPINKAPQLFNEYEYGAEQHTTPTEEEINSDSEQNIKKEQPSFDTIPVAQDYEMEHATVGATQLDEAEHVAEEEVVINIPQDTQNIEAPNVAEMESLPEDGIENRPEEIENNDSPNAAQVEHLTAEEVPENISQDQHNIETANLIETEHVAEEESQNLPEELQQNKKTNDAENQNEQTANENEQNMEPNPVPQGEVESSSSAGTQPQHSEQNQYYADELLAATMLPHDATDVPNSMSSEQQYVDFHPEMEMYEDVEHEEENAADIADDTMKFDYETAQDEFNSENTEASNADEAFAITDSPNWAQESQNAPAVSAMTSEFELQPQAPSFAEHENQKEAESEFSQQHLEENKVGEAHETESDAQLAQPQPPRADDSTSAIEAEQTENVENESFTAVNDLNASDVDSQSTLVEQEHNNNVQITANVGEPEEVSAAITERIVPEMQGENILQPEDLQAEPSNNEETVNEPQQPAHDFVVEENVDESTNKNQEDNSPAENEQHNEDVFGSTGAVTDEANLVDNDGAASQLVQQVAGLIHDYNDNKLTPDTVEITSVPNAAEETIDQKENEANANDQIDEHIVEEAAIVDEAVATTQLPLIQANDVEAEEHNEIIPSSEVNEDNIMAESETHTVRNVLEDGNELGINNGDDMKPVEQDLKNTAGEQGPIPEAILASNNEQDHLKVAENGDDQKQEVEQTTSEGIITAVHENVIDDNQAVENPGKLEQITNVDETIPLEPLSQTSLEHINPIEADNSISSNEETANLSETSLELALNENSEKDTATLLPELDYAPVESYEMLNSAQSEHTDEMVGQFDDQTETNFIDFNDHDASLPQSLSHTDVNNESFEEHESIADILSDLLSEDVTTATPLEAVTEVEGVISKEDSHANDKESINAQPEETVVPASDVISADTNIVEEKLAMPPQIETTETHEAHDDKLTFYPDTQDLSMQASNDIEAPQQSESATHFTELNAEGNTKAENLDETDHTLSPEEMPFDLTSIDDIHPQELESDSLILETTTASNAAYNVEEEASGDGAQEIPNEEATATPGDIVEITTQTMLGLASRVTLMEPAAPIVTTLKPLMTDVTPESEATPEPVKELPGTENILSVKPNTEIRKRVELGTEAVSLGLTCMNDRQCQLADPNTVCNTHGICDCALSDTAVESQCSAQRTGCAPGTFQCRSSGVCISWFFVCDGRPDCNDDSDEECTFNARLNQTCPQEAFQCERSGRCISRAARCDGRKQCPHGEDELGCNAVKAGTCPPHTFRCKSGECLPEYEYCNAIISCRDGSDEPPHLCGSRSMPTFFLRLLNAGGLLENEDAYCPHRCSNGRCRSTAIVCSGRDGCGDGTDEQTCSVCRCPAPNSSSLPNYLARHRPMPLW</sequence>
<dbReference type="InterPro" id="IPR036055">
    <property type="entry name" value="LDL_receptor-like_sf"/>
</dbReference>
<organism evidence="6">
    <name type="scientific">Bactrocera latifrons</name>
    <name type="common">Malaysian fruit fly</name>
    <name type="synonym">Chaetodacus latifrons</name>
    <dbReference type="NCBI Taxonomy" id="174628"/>
    <lineage>
        <taxon>Eukaryota</taxon>
        <taxon>Metazoa</taxon>
        <taxon>Ecdysozoa</taxon>
        <taxon>Arthropoda</taxon>
        <taxon>Hexapoda</taxon>
        <taxon>Insecta</taxon>
        <taxon>Pterygota</taxon>
        <taxon>Neoptera</taxon>
        <taxon>Endopterygota</taxon>
        <taxon>Diptera</taxon>
        <taxon>Brachycera</taxon>
        <taxon>Muscomorpha</taxon>
        <taxon>Tephritoidea</taxon>
        <taxon>Tephritidae</taxon>
        <taxon>Bactrocera</taxon>
        <taxon>Bactrocera</taxon>
    </lineage>
</organism>
<accession>A0A0K8WLP8</accession>
<feature type="region of interest" description="Disordered" evidence="3">
    <location>
        <begin position="571"/>
        <end position="596"/>
    </location>
</feature>
<feature type="region of interest" description="Disordered" evidence="3">
    <location>
        <begin position="834"/>
        <end position="954"/>
    </location>
</feature>
<feature type="compositionally biased region" description="Basic and acidic residues" evidence="3">
    <location>
        <begin position="884"/>
        <end position="893"/>
    </location>
</feature>
<dbReference type="OrthoDB" id="9991628at2759"/>
<feature type="compositionally biased region" description="Low complexity" evidence="3">
    <location>
        <begin position="188"/>
        <end position="224"/>
    </location>
</feature>
<feature type="compositionally biased region" description="Polar residues" evidence="3">
    <location>
        <begin position="943"/>
        <end position="954"/>
    </location>
</feature>
<gene>
    <name evidence="6" type="primary">LDLR_2</name>
    <name evidence="6" type="ORF">c0_g2_i1</name>
</gene>
<dbReference type="PROSITE" id="PS50068">
    <property type="entry name" value="LDLRA_2"/>
    <property type="match status" value="4"/>
</dbReference>
<feature type="disulfide bond" evidence="2">
    <location>
        <begin position="1788"/>
        <end position="1803"/>
    </location>
</feature>
<keyword evidence="6" id="KW-0675">Receptor</keyword>
<feature type="domain" description="EB" evidence="5">
    <location>
        <begin position="70"/>
        <end position="126"/>
    </location>
</feature>
<feature type="compositionally biased region" description="Basic and acidic residues" evidence="3">
    <location>
        <begin position="517"/>
        <end position="533"/>
    </location>
</feature>
<feature type="compositionally biased region" description="Basic and acidic residues" evidence="3">
    <location>
        <begin position="452"/>
        <end position="483"/>
    </location>
</feature>
<dbReference type="CDD" id="cd00112">
    <property type="entry name" value="LDLa"/>
    <property type="match status" value="4"/>
</dbReference>
<evidence type="ECO:0000256" key="2">
    <source>
        <dbReference type="PROSITE-ProRule" id="PRU00124"/>
    </source>
</evidence>
<feature type="chain" id="PRO_5005523292" evidence="4">
    <location>
        <begin position="36"/>
        <end position="1930"/>
    </location>
</feature>
<dbReference type="InterPro" id="IPR023415">
    <property type="entry name" value="LDLR_class-A_CS"/>
</dbReference>
<dbReference type="EMBL" id="GDHF01000335">
    <property type="protein sequence ID" value="JAI51979.1"/>
    <property type="molecule type" value="Transcribed_RNA"/>
</dbReference>
<dbReference type="InterPro" id="IPR006149">
    <property type="entry name" value="EB_dom"/>
</dbReference>
<feature type="compositionally biased region" description="Polar residues" evidence="3">
    <location>
        <begin position="1010"/>
        <end position="1022"/>
    </location>
</feature>
<dbReference type="SMART" id="SM00192">
    <property type="entry name" value="LDLa"/>
    <property type="match status" value="4"/>
</dbReference>
<feature type="compositionally biased region" description="Polar residues" evidence="3">
    <location>
        <begin position="750"/>
        <end position="768"/>
    </location>
</feature>
<feature type="compositionally biased region" description="Basic and acidic residues" evidence="3">
    <location>
        <begin position="900"/>
        <end position="913"/>
    </location>
</feature>
<feature type="compositionally biased region" description="Polar residues" evidence="3">
    <location>
        <begin position="685"/>
        <end position="695"/>
    </location>
</feature>
<feature type="disulfide bond" evidence="2">
    <location>
        <begin position="1889"/>
        <end position="1904"/>
    </location>
</feature>
<dbReference type="PROSITE" id="PS01209">
    <property type="entry name" value="LDLRA_1"/>
    <property type="match status" value="2"/>
</dbReference>
<feature type="region of interest" description="Disordered" evidence="3">
    <location>
        <begin position="631"/>
        <end position="772"/>
    </location>
</feature>
<proteinExistence type="predicted"/>
<feature type="disulfide bond" evidence="2">
    <location>
        <begin position="1877"/>
        <end position="1895"/>
    </location>
</feature>
<dbReference type="FunFam" id="4.10.400.10:FF:000184">
    <property type="entry name" value="Ecdysone-inducible gene E1"/>
    <property type="match status" value="1"/>
</dbReference>
<dbReference type="PANTHER" id="PTHR39069:SF1">
    <property type="entry name" value="ECDYSONE-INDUCIBLE GENE E1, ISOFORM A"/>
    <property type="match status" value="1"/>
</dbReference>
<dbReference type="Gene3D" id="4.10.400.10">
    <property type="entry name" value="Low-density Lipoprotein Receptor"/>
    <property type="match status" value="3"/>
</dbReference>
<feature type="region of interest" description="Disordered" evidence="3">
    <location>
        <begin position="995"/>
        <end position="1054"/>
    </location>
</feature>
<feature type="signal peptide" evidence="4">
    <location>
        <begin position="1"/>
        <end position="35"/>
    </location>
</feature>
<name>A0A0K8WLP8_BACLA</name>
<feature type="disulfide bond" evidence="2">
    <location>
        <begin position="1811"/>
        <end position="1823"/>
    </location>
</feature>
<evidence type="ECO:0000259" key="5">
    <source>
        <dbReference type="Pfam" id="PF01683"/>
    </source>
</evidence>
<feature type="compositionally biased region" description="Basic and acidic residues" evidence="3">
    <location>
        <begin position="433"/>
        <end position="444"/>
    </location>
</feature>
<evidence type="ECO:0000256" key="3">
    <source>
        <dbReference type="SAM" id="MobiDB-lite"/>
    </source>
</evidence>
<keyword evidence="4" id="KW-0732">Signal</keyword>
<reference evidence="6" key="1">
    <citation type="submission" date="2015-06" db="EMBL/GenBank/DDBJ databases">
        <authorList>
            <person name="Hoefler B.C."/>
            <person name="Straight P.D."/>
        </authorList>
    </citation>
    <scope>NUCLEOTIDE SEQUENCE</scope>
</reference>